<sequence length="147" mass="15736">MAGQRNDAGSSAIDQDLRDLDWLAGLMDDRFRVPGTNIRFGLDALFGLIPVAGDTASTAISAYLFWRAARLGLPAHVLAGMAGNIAIDWALGLVPLVGDIADVGFRANRRNLNMVRRHLARRAARTSARVRPRSGWQGAGQGAASRS</sequence>
<organism evidence="2 3">
    <name type="scientific">Marinibaculum pumilum</name>
    <dbReference type="NCBI Taxonomy" id="1766165"/>
    <lineage>
        <taxon>Bacteria</taxon>
        <taxon>Pseudomonadati</taxon>
        <taxon>Pseudomonadota</taxon>
        <taxon>Alphaproteobacteria</taxon>
        <taxon>Rhodospirillales</taxon>
        <taxon>Rhodospirillaceae</taxon>
        <taxon>Marinibaculum</taxon>
    </lineage>
</organism>
<reference evidence="3" key="1">
    <citation type="journal article" date="2019" name="Int. J. Syst. Evol. Microbiol.">
        <title>The Global Catalogue of Microorganisms (GCM) 10K type strain sequencing project: providing services to taxonomists for standard genome sequencing and annotation.</title>
        <authorList>
            <consortium name="The Broad Institute Genomics Platform"/>
            <consortium name="The Broad Institute Genome Sequencing Center for Infectious Disease"/>
            <person name="Wu L."/>
            <person name="Ma J."/>
        </authorList>
    </citation>
    <scope>NUCLEOTIDE SEQUENCE [LARGE SCALE GENOMIC DNA]</scope>
    <source>
        <strain evidence="3">KCTC 42964</strain>
    </source>
</reference>
<dbReference type="PANTHER" id="PTHR35519:SF2">
    <property type="entry name" value="PH DOMAIN PROTEIN"/>
    <property type="match status" value="1"/>
</dbReference>
<gene>
    <name evidence="2" type="ORF">ACFOGJ_28450</name>
</gene>
<comment type="caution">
    <text evidence="2">The sequence shown here is derived from an EMBL/GenBank/DDBJ whole genome shotgun (WGS) entry which is preliminary data.</text>
</comment>
<feature type="region of interest" description="Disordered" evidence="1">
    <location>
        <begin position="123"/>
        <end position="147"/>
    </location>
</feature>
<name>A0ABV7LAD6_9PROT</name>
<dbReference type="RefSeq" id="WP_379906676.1">
    <property type="nucleotide sequence ID" value="NZ_JBHRTR010000054.1"/>
</dbReference>
<evidence type="ECO:0000256" key="1">
    <source>
        <dbReference type="SAM" id="MobiDB-lite"/>
    </source>
</evidence>
<keyword evidence="3" id="KW-1185">Reference proteome</keyword>
<dbReference type="PANTHER" id="PTHR35519">
    <property type="entry name" value="MEMBRANE PROTEINS"/>
    <property type="match status" value="1"/>
</dbReference>
<accession>A0ABV7LAD6</accession>
<evidence type="ECO:0000313" key="2">
    <source>
        <dbReference type="EMBL" id="MFC3231212.1"/>
    </source>
</evidence>
<evidence type="ECO:0000313" key="3">
    <source>
        <dbReference type="Proteomes" id="UP001595528"/>
    </source>
</evidence>
<dbReference type="Pfam" id="PF13430">
    <property type="entry name" value="DUF4112"/>
    <property type="match status" value="1"/>
</dbReference>
<feature type="compositionally biased region" description="Basic residues" evidence="1">
    <location>
        <begin position="123"/>
        <end position="132"/>
    </location>
</feature>
<protein>
    <submittedName>
        <fullName evidence="2">DUF4112 domain-containing protein</fullName>
    </submittedName>
</protein>
<dbReference type="Proteomes" id="UP001595528">
    <property type="component" value="Unassembled WGS sequence"/>
</dbReference>
<dbReference type="InterPro" id="IPR025187">
    <property type="entry name" value="DUF4112"/>
</dbReference>
<proteinExistence type="predicted"/>
<dbReference type="EMBL" id="JBHRTR010000054">
    <property type="protein sequence ID" value="MFC3231212.1"/>
    <property type="molecule type" value="Genomic_DNA"/>
</dbReference>